<evidence type="ECO:0000313" key="1">
    <source>
        <dbReference type="EMBL" id="KAF1975659.1"/>
    </source>
</evidence>
<dbReference type="AlphaFoldDB" id="A0A6A5VGX4"/>
<dbReference type="EMBL" id="ML976669">
    <property type="protein sequence ID" value="KAF1975659.1"/>
    <property type="molecule type" value="Genomic_DNA"/>
</dbReference>
<organism evidence="1 2">
    <name type="scientific">Bimuria novae-zelandiae CBS 107.79</name>
    <dbReference type="NCBI Taxonomy" id="1447943"/>
    <lineage>
        <taxon>Eukaryota</taxon>
        <taxon>Fungi</taxon>
        <taxon>Dikarya</taxon>
        <taxon>Ascomycota</taxon>
        <taxon>Pezizomycotina</taxon>
        <taxon>Dothideomycetes</taxon>
        <taxon>Pleosporomycetidae</taxon>
        <taxon>Pleosporales</taxon>
        <taxon>Massarineae</taxon>
        <taxon>Didymosphaeriaceae</taxon>
        <taxon>Bimuria</taxon>
    </lineage>
</organism>
<keyword evidence="2" id="KW-1185">Reference proteome</keyword>
<protein>
    <submittedName>
        <fullName evidence="1">Uncharacterized protein</fullName>
    </submittedName>
</protein>
<evidence type="ECO:0000313" key="2">
    <source>
        <dbReference type="Proteomes" id="UP000800036"/>
    </source>
</evidence>
<proteinExistence type="predicted"/>
<sequence>MHMRVVRGISSHSTALQARAARLLFLLLGRLLQSQHRLYHYMKHSRTTFILSIRRLCQMVRSNGFKPRAEHDVSDPSRRPANLAIAVRCHCSSGRELLRWPTWRSPPPGFDLRVRPRKSSCPGCVPSTFFCHRQIAYTRRFRDGVCLAVPSPLTDSPV</sequence>
<accession>A0A6A5VGX4</accession>
<gene>
    <name evidence="1" type="ORF">BU23DRAFT_552171</name>
</gene>
<reference evidence="1" key="1">
    <citation type="journal article" date="2020" name="Stud. Mycol.">
        <title>101 Dothideomycetes genomes: a test case for predicting lifestyles and emergence of pathogens.</title>
        <authorList>
            <person name="Haridas S."/>
            <person name="Albert R."/>
            <person name="Binder M."/>
            <person name="Bloem J."/>
            <person name="Labutti K."/>
            <person name="Salamov A."/>
            <person name="Andreopoulos B."/>
            <person name="Baker S."/>
            <person name="Barry K."/>
            <person name="Bills G."/>
            <person name="Bluhm B."/>
            <person name="Cannon C."/>
            <person name="Castanera R."/>
            <person name="Culley D."/>
            <person name="Daum C."/>
            <person name="Ezra D."/>
            <person name="Gonzalez J."/>
            <person name="Henrissat B."/>
            <person name="Kuo A."/>
            <person name="Liang C."/>
            <person name="Lipzen A."/>
            <person name="Lutzoni F."/>
            <person name="Magnuson J."/>
            <person name="Mondo S."/>
            <person name="Nolan M."/>
            <person name="Ohm R."/>
            <person name="Pangilinan J."/>
            <person name="Park H.-J."/>
            <person name="Ramirez L."/>
            <person name="Alfaro M."/>
            <person name="Sun H."/>
            <person name="Tritt A."/>
            <person name="Yoshinaga Y."/>
            <person name="Zwiers L.-H."/>
            <person name="Turgeon B."/>
            <person name="Goodwin S."/>
            <person name="Spatafora J."/>
            <person name="Crous P."/>
            <person name="Grigoriev I."/>
        </authorList>
    </citation>
    <scope>NUCLEOTIDE SEQUENCE</scope>
    <source>
        <strain evidence="1">CBS 107.79</strain>
    </source>
</reference>
<dbReference type="Proteomes" id="UP000800036">
    <property type="component" value="Unassembled WGS sequence"/>
</dbReference>
<name>A0A6A5VGX4_9PLEO</name>